<reference evidence="1" key="2">
    <citation type="submission" date="2025-08" db="UniProtKB">
        <authorList>
            <consortium name="Ensembl"/>
        </authorList>
    </citation>
    <scope>IDENTIFICATION</scope>
</reference>
<proteinExistence type="predicted"/>
<dbReference type="Proteomes" id="UP000233100">
    <property type="component" value="Chromosome 3"/>
</dbReference>
<dbReference type="PRINTS" id="PR02045">
    <property type="entry name" value="F138DOMAIN"/>
</dbReference>
<dbReference type="AlphaFoldDB" id="A0A7N9IGB5"/>
<sequence>VSSWLTEASNSPWSGDLPISASRVSGSTGTHCHAQLIYVLFVETGFCHVAQAGFELLGSSNLPALSSQNAGITGIRHHTRPRILSVLESTTESYNV</sequence>
<name>A0A7N9IGB5_MACFA</name>
<evidence type="ECO:0000313" key="1">
    <source>
        <dbReference type="Ensembl" id="ENSMFAP00000061393.1"/>
    </source>
</evidence>
<dbReference type="GeneTree" id="ENSGT01120000271815"/>
<dbReference type="PANTHER" id="PTHR12138">
    <property type="entry name" value="PRIMATE-EXPANDED PROTEIN FAMILY"/>
    <property type="match status" value="1"/>
</dbReference>
<accession>A0A7N9IGB5</accession>
<reference evidence="1 2" key="1">
    <citation type="submission" date="2013-03" db="EMBL/GenBank/DDBJ databases">
        <authorList>
            <person name="Warren W."/>
            <person name="Wilson R.K."/>
        </authorList>
    </citation>
    <scope>NUCLEOTIDE SEQUENCE</scope>
</reference>
<dbReference type="PANTHER" id="PTHR12138:SF162">
    <property type="entry name" value="CHROMOSOME UNDETERMINED SCAFFOLD_275, WHOLE GENOME SHOTGUN SEQUENCE"/>
    <property type="match status" value="1"/>
</dbReference>
<organism evidence="1 2">
    <name type="scientific">Macaca fascicularis</name>
    <name type="common">Crab-eating macaque</name>
    <name type="synonym">Cynomolgus monkey</name>
    <dbReference type="NCBI Taxonomy" id="9541"/>
    <lineage>
        <taxon>Eukaryota</taxon>
        <taxon>Metazoa</taxon>
        <taxon>Chordata</taxon>
        <taxon>Craniata</taxon>
        <taxon>Vertebrata</taxon>
        <taxon>Euteleostomi</taxon>
        <taxon>Mammalia</taxon>
        <taxon>Eutheria</taxon>
        <taxon>Euarchontoglires</taxon>
        <taxon>Primates</taxon>
        <taxon>Haplorrhini</taxon>
        <taxon>Catarrhini</taxon>
        <taxon>Cercopithecidae</taxon>
        <taxon>Cercopithecinae</taxon>
        <taxon>Macaca</taxon>
    </lineage>
</organism>
<evidence type="ECO:0000313" key="2">
    <source>
        <dbReference type="Proteomes" id="UP000233100"/>
    </source>
</evidence>
<keyword evidence="2" id="KW-1185">Reference proteome</keyword>
<reference evidence="1" key="3">
    <citation type="submission" date="2025-09" db="UniProtKB">
        <authorList>
            <consortium name="Ensembl"/>
        </authorList>
    </citation>
    <scope>IDENTIFICATION</scope>
</reference>
<protein>
    <submittedName>
        <fullName evidence="1">Uncharacterized protein</fullName>
    </submittedName>
</protein>
<dbReference type="Ensembl" id="ENSMFAT00000098349.1">
    <property type="protein sequence ID" value="ENSMFAP00000061393.1"/>
    <property type="gene ID" value="ENSMFAG00000063876.1"/>
</dbReference>